<dbReference type="Proteomes" id="UP001209540">
    <property type="component" value="Unassembled WGS sequence"/>
</dbReference>
<sequence>MNFWCLKEMVVKHKNKGQQKNTKLYRHPETCIQYQFRILTYIPTDINYSLEIYPDVAFLGSIPEMNLCISYLNQALSSLFATLCNQLRLLNSKMEKEGATFKVMHLSSSRSDATVSKIPRIYTSTSFIFGKAKSSHMLNDSYLLSKNYLLRLRSLQKMLLIKNI</sequence>
<dbReference type="AlphaFoldDB" id="A0AAD5PHY7"/>
<reference evidence="1" key="1">
    <citation type="journal article" date="2022" name="IScience">
        <title>Evolution of zygomycete secretomes and the origins of terrestrial fungal ecologies.</title>
        <authorList>
            <person name="Chang Y."/>
            <person name="Wang Y."/>
            <person name="Mondo S."/>
            <person name="Ahrendt S."/>
            <person name="Andreopoulos W."/>
            <person name="Barry K."/>
            <person name="Beard J."/>
            <person name="Benny G.L."/>
            <person name="Blankenship S."/>
            <person name="Bonito G."/>
            <person name="Cuomo C."/>
            <person name="Desiro A."/>
            <person name="Gervers K.A."/>
            <person name="Hundley H."/>
            <person name="Kuo A."/>
            <person name="LaButti K."/>
            <person name="Lang B.F."/>
            <person name="Lipzen A."/>
            <person name="O'Donnell K."/>
            <person name="Pangilinan J."/>
            <person name="Reynolds N."/>
            <person name="Sandor L."/>
            <person name="Smith M.E."/>
            <person name="Tsang A."/>
            <person name="Grigoriev I.V."/>
            <person name="Stajich J.E."/>
            <person name="Spatafora J.W."/>
        </authorList>
    </citation>
    <scope>NUCLEOTIDE SEQUENCE</scope>
    <source>
        <strain evidence="1">RSA 2281</strain>
    </source>
</reference>
<protein>
    <submittedName>
        <fullName evidence="1">Uncharacterized protein</fullName>
    </submittedName>
</protein>
<proteinExistence type="predicted"/>
<reference evidence="1" key="2">
    <citation type="submission" date="2023-02" db="EMBL/GenBank/DDBJ databases">
        <authorList>
            <consortium name="DOE Joint Genome Institute"/>
            <person name="Mondo S.J."/>
            <person name="Chang Y."/>
            <person name="Wang Y."/>
            <person name="Ahrendt S."/>
            <person name="Andreopoulos W."/>
            <person name="Barry K."/>
            <person name="Beard J."/>
            <person name="Benny G.L."/>
            <person name="Blankenship S."/>
            <person name="Bonito G."/>
            <person name="Cuomo C."/>
            <person name="Desiro A."/>
            <person name="Gervers K.A."/>
            <person name="Hundley H."/>
            <person name="Kuo A."/>
            <person name="LaButti K."/>
            <person name="Lang B.F."/>
            <person name="Lipzen A."/>
            <person name="O'Donnell K."/>
            <person name="Pangilinan J."/>
            <person name="Reynolds N."/>
            <person name="Sandor L."/>
            <person name="Smith M.W."/>
            <person name="Tsang A."/>
            <person name="Grigoriev I.V."/>
            <person name="Stajich J.E."/>
            <person name="Spatafora J.W."/>
        </authorList>
    </citation>
    <scope>NUCLEOTIDE SEQUENCE</scope>
    <source>
        <strain evidence="1">RSA 2281</strain>
    </source>
</reference>
<accession>A0AAD5PHY7</accession>
<evidence type="ECO:0000313" key="2">
    <source>
        <dbReference type="Proteomes" id="UP001209540"/>
    </source>
</evidence>
<keyword evidence="2" id="KW-1185">Reference proteome</keyword>
<evidence type="ECO:0000313" key="1">
    <source>
        <dbReference type="EMBL" id="KAI9274465.1"/>
    </source>
</evidence>
<comment type="caution">
    <text evidence="1">The sequence shown here is derived from an EMBL/GenBank/DDBJ whole genome shotgun (WGS) entry which is preliminary data.</text>
</comment>
<name>A0AAD5PHY7_9FUNG</name>
<dbReference type="EMBL" id="JAIXMP010000004">
    <property type="protein sequence ID" value="KAI9274465.1"/>
    <property type="molecule type" value="Genomic_DNA"/>
</dbReference>
<gene>
    <name evidence="1" type="ORF">BDA99DRAFT_497568</name>
</gene>
<organism evidence="1 2">
    <name type="scientific">Phascolomyces articulosus</name>
    <dbReference type="NCBI Taxonomy" id="60185"/>
    <lineage>
        <taxon>Eukaryota</taxon>
        <taxon>Fungi</taxon>
        <taxon>Fungi incertae sedis</taxon>
        <taxon>Mucoromycota</taxon>
        <taxon>Mucoromycotina</taxon>
        <taxon>Mucoromycetes</taxon>
        <taxon>Mucorales</taxon>
        <taxon>Lichtheimiaceae</taxon>
        <taxon>Phascolomyces</taxon>
    </lineage>
</organism>